<protein>
    <recommendedName>
        <fullName evidence="2">Tyr recombinase domain-containing protein</fullName>
    </recommendedName>
</protein>
<dbReference type="GO" id="GO:0003677">
    <property type="term" value="F:DNA binding"/>
    <property type="evidence" value="ECO:0007669"/>
    <property type="project" value="InterPro"/>
</dbReference>
<feature type="non-terminal residue" evidence="3">
    <location>
        <position position="241"/>
    </location>
</feature>
<dbReference type="Pfam" id="PF00589">
    <property type="entry name" value="Phage_integrase"/>
    <property type="match status" value="1"/>
</dbReference>
<comment type="caution">
    <text evidence="3">The sequence shown here is derived from an EMBL/GenBank/DDBJ whole genome shotgun (WGS) entry which is preliminary data.</text>
</comment>
<accession>A0A1T2L9D9</accession>
<dbReference type="CDD" id="cd00796">
    <property type="entry name" value="INT_Rci_Hp1_C"/>
    <property type="match status" value="1"/>
</dbReference>
<dbReference type="PROSITE" id="PS51898">
    <property type="entry name" value="TYR_RECOMBINASE"/>
    <property type="match status" value="1"/>
</dbReference>
<dbReference type="SUPFAM" id="SSF56349">
    <property type="entry name" value="DNA breaking-rejoining enzymes"/>
    <property type="match status" value="1"/>
</dbReference>
<dbReference type="InterPro" id="IPR013762">
    <property type="entry name" value="Integrase-like_cat_sf"/>
</dbReference>
<proteinExistence type="predicted"/>
<dbReference type="InterPro" id="IPR002104">
    <property type="entry name" value="Integrase_catalytic"/>
</dbReference>
<gene>
    <name evidence="3" type="ORF">BOW52_04330</name>
</gene>
<reference evidence="3 4" key="1">
    <citation type="submission" date="2016-11" db="EMBL/GenBank/DDBJ databases">
        <title>Mixed transmission modes and dynamic genome evolution in an obligate animal-bacterial symbiosis.</title>
        <authorList>
            <person name="Russell S.L."/>
            <person name="Corbett-Detig R.B."/>
            <person name="Cavanaugh C.M."/>
        </authorList>
    </citation>
    <scope>NUCLEOTIDE SEQUENCE [LARGE SCALE GENOMIC DNA]</scope>
    <source>
        <strain evidence="3">Sp-SM6</strain>
    </source>
</reference>
<dbReference type="Gene3D" id="1.10.443.10">
    <property type="entry name" value="Intergrase catalytic core"/>
    <property type="match status" value="1"/>
</dbReference>
<evidence type="ECO:0000259" key="2">
    <source>
        <dbReference type="PROSITE" id="PS51898"/>
    </source>
</evidence>
<dbReference type="GO" id="GO:0015074">
    <property type="term" value="P:DNA integration"/>
    <property type="evidence" value="ECO:0007669"/>
    <property type="project" value="InterPro"/>
</dbReference>
<dbReference type="Proteomes" id="UP000190198">
    <property type="component" value="Unassembled WGS sequence"/>
</dbReference>
<keyword evidence="4" id="KW-1185">Reference proteome</keyword>
<dbReference type="RefSeq" id="WP_078476612.1">
    <property type="nucleotide sequence ID" value="NZ_MPRK01000055.1"/>
</dbReference>
<evidence type="ECO:0000313" key="4">
    <source>
        <dbReference type="Proteomes" id="UP000190198"/>
    </source>
</evidence>
<organism evidence="3 4">
    <name type="scientific">Solemya elarraichensis gill symbiont</name>
    <dbReference type="NCBI Taxonomy" id="1918949"/>
    <lineage>
        <taxon>Bacteria</taxon>
        <taxon>Pseudomonadati</taxon>
        <taxon>Pseudomonadota</taxon>
        <taxon>Gammaproteobacteria</taxon>
        <taxon>sulfur-oxidizing symbionts</taxon>
    </lineage>
</organism>
<name>A0A1T2L9D9_9GAMM</name>
<dbReference type="InterPro" id="IPR011010">
    <property type="entry name" value="DNA_brk_join_enz"/>
</dbReference>
<dbReference type="GO" id="GO:0006310">
    <property type="term" value="P:DNA recombination"/>
    <property type="evidence" value="ECO:0007669"/>
    <property type="project" value="UniProtKB-KW"/>
</dbReference>
<dbReference type="EMBL" id="MPRK01000055">
    <property type="protein sequence ID" value="OOZ41713.1"/>
    <property type="molecule type" value="Genomic_DNA"/>
</dbReference>
<dbReference type="OrthoDB" id="9057547at2"/>
<evidence type="ECO:0000256" key="1">
    <source>
        <dbReference type="ARBA" id="ARBA00023172"/>
    </source>
</evidence>
<feature type="domain" description="Tyr recombinase" evidence="2">
    <location>
        <begin position="166"/>
        <end position="241"/>
    </location>
</feature>
<keyword evidence="1" id="KW-0233">DNA recombination</keyword>
<sequence>MASIRKKPNGKYEVQVRSSGLRPVSRTFSKMKDAKAFIREIEGDSELARKLGAPVRQTLTFQQLKDLYMVQYTGRDPSTDGRLVFWCDQFGNKQVTDIDALDVDDGLLRLARKNYTGSTINRYKSTLSAVFIFFIQHPDHKRMVQHLKFTNPVRQETVSRFRENPSKDRFLSENEQKSLLEACEASHWDRLYLLVLMALTTGARKGELLNLKWSDIDFHARTAMLGTTKNGKPRLLPLTRP</sequence>
<dbReference type="AlphaFoldDB" id="A0A1T2L9D9"/>
<evidence type="ECO:0000313" key="3">
    <source>
        <dbReference type="EMBL" id="OOZ41713.1"/>
    </source>
</evidence>